<dbReference type="GeneID" id="92031398"/>
<keyword evidence="3" id="KW-1185">Reference proteome</keyword>
<sequence length="469" mass="53026">MARTNRKEEALRRLRAIGIDNLIDDGIKPRERPDPSRPKLRLKVFHRETPILALEDYDKNLILALDELVQMLNDDARVKRLLHTAVRTRHHSHLSHKNVREILFSDVSAVLKAHRARANQLSRERSAELAPQEQRPSGAGRRPDALDSAHATAAEELDVDDHGGYDVQGTENLFDEEDMMQDADEYGGYADVQDNGNVHNEEEMAQDSEEHGGYSDLEDTANVYDEEEVVQVGGQCDPGTLEESQGEYHDTVDAHNEPCTSDVNDSGNEDHVVTMDAQDKPGVTTVLTTFINVEEPEPAVKYTDIQAFMAREGVTWPDVFGFPEDNSNSDYRLDFVAISVPDEDDPAAEAAYKHTELLAQKLQHLSSHDSLAERMDWPIPQVPESHLEAAFNEAKDAARQAMHEAMRENGSREACEKSNECMIAYDRAEFEWHRNMTARLVQMEHKCAHSEHGFVLSPKWRELYESVLP</sequence>
<feature type="region of interest" description="Disordered" evidence="1">
    <location>
        <begin position="155"/>
        <end position="174"/>
    </location>
</feature>
<dbReference type="EMBL" id="JBBPEH010000014">
    <property type="protein sequence ID" value="KAK7530195.1"/>
    <property type="molecule type" value="Genomic_DNA"/>
</dbReference>
<dbReference type="Proteomes" id="UP001360953">
    <property type="component" value="Unassembled WGS sequence"/>
</dbReference>
<comment type="caution">
    <text evidence="2">The sequence shown here is derived from an EMBL/GenBank/DDBJ whole genome shotgun (WGS) entry which is preliminary data.</text>
</comment>
<name>A0ABR1L6B0_9PEZI</name>
<gene>
    <name evidence="2" type="ORF">J3D65DRAFT_607271</name>
</gene>
<dbReference type="RefSeq" id="XP_066650434.1">
    <property type="nucleotide sequence ID" value="XM_066798492.1"/>
</dbReference>
<evidence type="ECO:0000313" key="3">
    <source>
        <dbReference type="Proteomes" id="UP001360953"/>
    </source>
</evidence>
<reference evidence="2 3" key="1">
    <citation type="submission" date="2024-04" db="EMBL/GenBank/DDBJ databases">
        <title>Phyllosticta paracitricarpa is synonymous to the EU quarantine fungus P. citricarpa based on phylogenomic analyses.</title>
        <authorList>
            <consortium name="Lawrence Berkeley National Laboratory"/>
            <person name="Van ingen-buijs V.A."/>
            <person name="Van westerhoven A.C."/>
            <person name="Haridas S."/>
            <person name="Skiadas P."/>
            <person name="Martin F."/>
            <person name="Groenewald J.Z."/>
            <person name="Crous P.W."/>
            <person name="Seidl M.F."/>
        </authorList>
    </citation>
    <scope>NUCLEOTIDE SEQUENCE [LARGE SCALE GENOMIC DNA]</scope>
    <source>
        <strain evidence="2 3">CPC 17464</strain>
    </source>
</reference>
<protein>
    <submittedName>
        <fullName evidence="2">Uncharacterized protein</fullName>
    </submittedName>
</protein>
<proteinExistence type="predicted"/>
<evidence type="ECO:0000313" key="2">
    <source>
        <dbReference type="EMBL" id="KAK7530195.1"/>
    </source>
</evidence>
<evidence type="ECO:0000256" key="1">
    <source>
        <dbReference type="SAM" id="MobiDB-lite"/>
    </source>
</evidence>
<organism evidence="2 3">
    <name type="scientific">Phyllosticta citribraziliensis</name>
    <dbReference type="NCBI Taxonomy" id="989973"/>
    <lineage>
        <taxon>Eukaryota</taxon>
        <taxon>Fungi</taxon>
        <taxon>Dikarya</taxon>
        <taxon>Ascomycota</taxon>
        <taxon>Pezizomycotina</taxon>
        <taxon>Dothideomycetes</taxon>
        <taxon>Dothideomycetes incertae sedis</taxon>
        <taxon>Botryosphaeriales</taxon>
        <taxon>Phyllostictaceae</taxon>
        <taxon>Phyllosticta</taxon>
    </lineage>
</organism>
<feature type="region of interest" description="Disordered" evidence="1">
    <location>
        <begin position="118"/>
        <end position="148"/>
    </location>
</feature>
<accession>A0ABR1L6B0</accession>